<evidence type="ECO:0000313" key="1">
    <source>
        <dbReference type="EMBL" id="CAB4647971.1"/>
    </source>
</evidence>
<sequence>MGIANTGWLGTEISAWAHKNGIVLPLTAQIDGVSASDIVDGAPRVQLGQLDGRVRFRVSGDAKSDGTPDRVLHSWLIRGKSGQTVTLTATHQRAGTSVATVVLP</sequence>
<name>A0A6J6KDW0_9ZZZZ</name>
<organism evidence="1">
    <name type="scientific">freshwater metagenome</name>
    <dbReference type="NCBI Taxonomy" id="449393"/>
    <lineage>
        <taxon>unclassified sequences</taxon>
        <taxon>metagenomes</taxon>
        <taxon>ecological metagenomes</taxon>
    </lineage>
</organism>
<gene>
    <name evidence="1" type="ORF">UFOPK2195_00306</name>
</gene>
<dbReference type="AlphaFoldDB" id="A0A6J6KDW0"/>
<protein>
    <submittedName>
        <fullName evidence="1">Unannotated protein</fullName>
    </submittedName>
</protein>
<proteinExistence type="predicted"/>
<accession>A0A6J6KDW0</accession>
<reference evidence="1" key="1">
    <citation type="submission" date="2020-05" db="EMBL/GenBank/DDBJ databases">
        <authorList>
            <person name="Chiriac C."/>
            <person name="Salcher M."/>
            <person name="Ghai R."/>
            <person name="Kavagutti S V."/>
        </authorList>
    </citation>
    <scope>NUCLEOTIDE SEQUENCE</scope>
</reference>
<dbReference type="EMBL" id="CAEZWH010000036">
    <property type="protein sequence ID" value="CAB4647971.1"/>
    <property type="molecule type" value="Genomic_DNA"/>
</dbReference>